<evidence type="ECO:0008006" key="4">
    <source>
        <dbReference type="Google" id="ProtNLM"/>
    </source>
</evidence>
<feature type="transmembrane region" description="Helical" evidence="1">
    <location>
        <begin position="12"/>
        <end position="32"/>
    </location>
</feature>
<proteinExistence type="predicted"/>
<dbReference type="InterPro" id="IPR008620">
    <property type="entry name" value="FixH"/>
</dbReference>
<sequence>MSRGFTARHMWMVMIGFFGLIIAVNFTMAWFASNTFGGTVVENSYVASQRYNGWLAAARVQKQLGWSPTLAVDAGRHVTVAVAGGAPQGFTATGTARHPLGRAADVPLAFTIGDDNVLRSDAALPRGRWHVAVALHRGSDVMRLGATLQ</sequence>
<dbReference type="Pfam" id="PF05751">
    <property type="entry name" value="FixH"/>
    <property type="match status" value="1"/>
</dbReference>
<keyword evidence="3" id="KW-1185">Reference proteome</keyword>
<accession>A0A7C9GQ51</accession>
<comment type="caution">
    <text evidence="2">The sequence shown here is derived from an EMBL/GenBank/DDBJ whole genome shotgun (WGS) entry which is preliminary data.</text>
</comment>
<protein>
    <recommendedName>
        <fullName evidence="4">Nitrogen fixation protein FixH</fullName>
    </recommendedName>
</protein>
<dbReference type="RefSeq" id="WP_152576652.1">
    <property type="nucleotide sequence ID" value="NZ_JAATJI010000001.1"/>
</dbReference>
<dbReference type="AlphaFoldDB" id="A0A7C9GQ51"/>
<gene>
    <name evidence="2" type="ORF">F3168_03025</name>
</gene>
<dbReference type="EMBL" id="WIOL01000001">
    <property type="protein sequence ID" value="MQT16231.1"/>
    <property type="molecule type" value="Genomic_DNA"/>
</dbReference>
<organism evidence="2 3">
    <name type="scientific">Sandarakinorhabdus fusca</name>
    <dbReference type="NCBI Taxonomy" id="1439888"/>
    <lineage>
        <taxon>Bacteria</taxon>
        <taxon>Pseudomonadati</taxon>
        <taxon>Pseudomonadota</taxon>
        <taxon>Alphaproteobacteria</taxon>
        <taxon>Sphingomonadales</taxon>
        <taxon>Sphingosinicellaceae</taxon>
        <taxon>Sandarakinorhabdus</taxon>
    </lineage>
</organism>
<dbReference type="Proteomes" id="UP000481327">
    <property type="component" value="Unassembled WGS sequence"/>
</dbReference>
<name>A0A7C9GQ51_9SPHN</name>
<evidence type="ECO:0000256" key="1">
    <source>
        <dbReference type="SAM" id="Phobius"/>
    </source>
</evidence>
<keyword evidence="1" id="KW-1133">Transmembrane helix</keyword>
<keyword evidence="1" id="KW-0472">Membrane</keyword>
<keyword evidence="1" id="KW-0812">Transmembrane</keyword>
<evidence type="ECO:0000313" key="2">
    <source>
        <dbReference type="EMBL" id="MQT16231.1"/>
    </source>
</evidence>
<evidence type="ECO:0000313" key="3">
    <source>
        <dbReference type="Proteomes" id="UP000481327"/>
    </source>
</evidence>
<dbReference type="OrthoDB" id="1495896at2"/>
<reference evidence="2 3" key="1">
    <citation type="submission" date="2019-09" db="EMBL/GenBank/DDBJ databases">
        <title>Polymorphobacter sp. isolated from a lake in China.</title>
        <authorList>
            <person name="Liu Z."/>
        </authorList>
    </citation>
    <scope>NUCLEOTIDE SEQUENCE [LARGE SCALE GENOMIC DNA]</scope>
    <source>
        <strain evidence="2 3">D40P</strain>
    </source>
</reference>